<accession>A0A1I8BCQ5</accession>
<keyword evidence="1" id="KW-0812">Transmembrane</keyword>
<organism evidence="2 3">
    <name type="scientific">Meloidogyne hapla</name>
    <name type="common">Root-knot nematode worm</name>
    <dbReference type="NCBI Taxonomy" id="6305"/>
    <lineage>
        <taxon>Eukaryota</taxon>
        <taxon>Metazoa</taxon>
        <taxon>Ecdysozoa</taxon>
        <taxon>Nematoda</taxon>
        <taxon>Chromadorea</taxon>
        <taxon>Rhabditida</taxon>
        <taxon>Tylenchina</taxon>
        <taxon>Tylenchomorpha</taxon>
        <taxon>Tylenchoidea</taxon>
        <taxon>Meloidogynidae</taxon>
        <taxon>Meloidogyninae</taxon>
        <taxon>Meloidogyne</taxon>
    </lineage>
</organism>
<name>A0A1I8BCQ5_MELHA</name>
<evidence type="ECO:0000313" key="2">
    <source>
        <dbReference type="Proteomes" id="UP000095281"/>
    </source>
</evidence>
<protein>
    <submittedName>
        <fullName evidence="3">Secreted protein</fullName>
    </submittedName>
</protein>
<feature type="transmembrane region" description="Helical" evidence="1">
    <location>
        <begin position="6"/>
        <end position="27"/>
    </location>
</feature>
<reference evidence="3" key="1">
    <citation type="submission" date="2016-11" db="UniProtKB">
        <authorList>
            <consortium name="WormBaseParasite"/>
        </authorList>
    </citation>
    <scope>IDENTIFICATION</scope>
</reference>
<keyword evidence="2" id="KW-1185">Reference proteome</keyword>
<keyword evidence="1" id="KW-0472">Membrane</keyword>
<evidence type="ECO:0000256" key="1">
    <source>
        <dbReference type="SAM" id="Phobius"/>
    </source>
</evidence>
<evidence type="ECO:0000313" key="3">
    <source>
        <dbReference type="WBParaSite" id="MhA1_Contig185.frz3.gene31"/>
    </source>
</evidence>
<dbReference type="WBParaSite" id="MhA1_Contig185.frz3.gene31">
    <property type="protein sequence ID" value="MhA1_Contig185.frz3.gene31"/>
    <property type="gene ID" value="MhA1_Contig185.frz3.gene31"/>
</dbReference>
<proteinExistence type="predicted"/>
<keyword evidence="1" id="KW-1133">Transmembrane helix</keyword>
<sequence>MTFLYVRIFAQLVTISGAINAPVLYFCSSEYRNALNKEFPWIVKFFRRMPVIYPSTSIVTNVQVVTTVYPRQNQKTKF</sequence>
<dbReference type="Proteomes" id="UP000095281">
    <property type="component" value="Unplaced"/>
</dbReference>
<dbReference type="AlphaFoldDB" id="A0A1I8BCQ5"/>